<evidence type="ECO:0000256" key="3">
    <source>
        <dbReference type="ARBA" id="ARBA00022605"/>
    </source>
</evidence>
<organism evidence="8">
    <name type="scientific">viral metagenome</name>
    <dbReference type="NCBI Taxonomy" id="1070528"/>
    <lineage>
        <taxon>unclassified sequences</taxon>
        <taxon>metagenomes</taxon>
        <taxon>organismal metagenomes</taxon>
    </lineage>
</organism>
<dbReference type="AlphaFoldDB" id="A0A6C0DRC1"/>
<dbReference type="PANTHER" id="PTHR21225:SF10">
    <property type="entry name" value="PHOSPHO-2-DEHYDRO-3-DEOXYHEPTONATE ALDOLASE, TYR-SENSITIVE"/>
    <property type="match status" value="1"/>
</dbReference>
<dbReference type="PIRSF" id="PIRSF001361">
    <property type="entry name" value="DAHP_synthase"/>
    <property type="match status" value="1"/>
</dbReference>
<name>A0A6C0DRC1_9ZZZZ</name>
<dbReference type="EMBL" id="MN739666">
    <property type="protein sequence ID" value="QHT19488.1"/>
    <property type="molecule type" value="Genomic_DNA"/>
</dbReference>
<evidence type="ECO:0000256" key="2">
    <source>
        <dbReference type="ARBA" id="ARBA00012694"/>
    </source>
</evidence>
<evidence type="ECO:0000259" key="7">
    <source>
        <dbReference type="Pfam" id="PF00793"/>
    </source>
</evidence>
<dbReference type="InterPro" id="IPR006218">
    <property type="entry name" value="DAHP1/KDSA"/>
</dbReference>
<dbReference type="PANTHER" id="PTHR21225">
    <property type="entry name" value="PHOSPHO-2-DEHYDRO-3-DEOXYHEPTONATE ALDOLASE DAHP SYNTHETASE"/>
    <property type="match status" value="1"/>
</dbReference>
<comment type="similarity">
    <text evidence="1">Belongs to the class-I DAHP synthase family.</text>
</comment>
<dbReference type="EC" id="2.5.1.54" evidence="2"/>
<evidence type="ECO:0000256" key="6">
    <source>
        <dbReference type="ARBA" id="ARBA00047508"/>
    </source>
</evidence>
<dbReference type="GO" id="GO:0008652">
    <property type="term" value="P:amino acid biosynthetic process"/>
    <property type="evidence" value="ECO:0007669"/>
    <property type="project" value="UniProtKB-KW"/>
</dbReference>
<evidence type="ECO:0000256" key="4">
    <source>
        <dbReference type="ARBA" id="ARBA00022679"/>
    </source>
</evidence>
<comment type="catalytic activity">
    <reaction evidence="6">
        <text>D-erythrose 4-phosphate + phosphoenolpyruvate + H2O = 7-phospho-2-dehydro-3-deoxy-D-arabino-heptonate + phosphate</text>
        <dbReference type="Rhea" id="RHEA:14717"/>
        <dbReference type="ChEBI" id="CHEBI:15377"/>
        <dbReference type="ChEBI" id="CHEBI:16897"/>
        <dbReference type="ChEBI" id="CHEBI:43474"/>
        <dbReference type="ChEBI" id="CHEBI:58394"/>
        <dbReference type="ChEBI" id="CHEBI:58702"/>
        <dbReference type="EC" id="2.5.1.54"/>
    </reaction>
</comment>
<evidence type="ECO:0000256" key="5">
    <source>
        <dbReference type="ARBA" id="ARBA00023141"/>
    </source>
</evidence>
<dbReference type="NCBIfam" id="NF009395">
    <property type="entry name" value="PRK12755.1"/>
    <property type="match status" value="1"/>
</dbReference>
<dbReference type="InterPro" id="IPR006219">
    <property type="entry name" value="DAHP_synth_1"/>
</dbReference>
<accession>A0A6C0DRC1</accession>
<evidence type="ECO:0000313" key="8">
    <source>
        <dbReference type="EMBL" id="QHT19488.1"/>
    </source>
</evidence>
<reference evidence="8" key="1">
    <citation type="journal article" date="2020" name="Nature">
        <title>Giant virus diversity and host interactions through global metagenomics.</title>
        <authorList>
            <person name="Schulz F."/>
            <person name="Roux S."/>
            <person name="Paez-Espino D."/>
            <person name="Jungbluth S."/>
            <person name="Walsh D.A."/>
            <person name="Denef V.J."/>
            <person name="McMahon K.D."/>
            <person name="Konstantinidis K.T."/>
            <person name="Eloe-Fadrosh E.A."/>
            <person name="Kyrpides N.C."/>
            <person name="Woyke T."/>
        </authorList>
    </citation>
    <scope>NUCLEOTIDE SEQUENCE</scope>
    <source>
        <strain evidence="8">GVMAG-M-3300023174-57</strain>
    </source>
</reference>
<keyword evidence="4" id="KW-0808">Transferase</keyword>
<dbReference type="InterPro" id="IPR013785">
    <property type="entry name" value="Aldolase_TIM"/>
</dbReference>
<dbReference type="GO" id="GO:0003849">
    <property type="term" value="F:3-deoxy-7-phosphoheptulonate synthase activity"/>
    <property type="evidence" value="ECO:0007669"/>
    <property type="project" value="UniProtKB-EC"/>
</dbReference>
<evidence type="ECO:0000256" key="1">
    <source>
        <dbReference type="ARBA" id="ARBA00007985"/>
    </source>
</evidence>
<dbReference type="Pfam" id="PF00793">
    <property type="entry name" value="DAHP_synth_1"/>
    <property type="match status" value="1"/>
</dbReference>
<dbReference type="FunFam" id="3.20.20.70:FF:000005">
    <property type="entry name" value="Phospho-2-dehydro-3-deoxyheptonate aldolase"/>
    <property type="match status" value="1"/>
</dbReference>
<dbReference type="NCBIfam" id="TIGR00034">
    <property type="entry name" value="aroFGH"/>
    <property type="match status" value="1"/>
</dbReference>
<dbReference type="GO" id="GO:0009073">
    <property type="term" value="P:aromatic amino acid family biosynthetic process"/>
    <property type="evidence" value="ECO:0007669"/>
    <property type="project" value="UniProtKB-KW"/>
</dbReference>
<dbReference type="GO" id="GO:0005737">
    <property type="term" value="C:cytoplasm"/>
    <property type="evidence" value="ECO:0007669"/>
    <property type="project" value="TreeGrafter"/>
</dbReference>
<protein>
    <recommendedName>
        <fullName evidence="2">3-deoxy-7-phosphoheptulonate synthase</fullName>
        <ecNumber evidence="2">2.5.1.54</ecNumber>
    </recommendedName>
</protein>
<dbReference type="Gene3D" id="3.20.20.70">
    <property type="entry name" value="Aldolase class I"/>
    <property type="match status" value="1"/>
</dbReference>
<proteinExistence type="inferred from homology"/>
<keyword evidence="5" id="KW-0057">Aromatic amino acid biosynthesis</keyword>
<dbReference type="SUPFAM" id="SSF51569">
    <property type="entry name" value="Aldolase"/>
    <property type="match status" value="1"/>
</dbReference>
<keyword evidence="3" id="KW-0028">Amino-acid biosynthesis</keyword>
<sequence length="351" mass="38398">MSTNNINIIDIHSIITPKELRTRFPVDPHTRSSVSVWRQTISEIVHGRDKRLLVVVGPCSIHDPVSAIDYAKRLAVCRQKYSESMCIVMRVYFEKPRTTVGWKGMINDPQMDGTNDINSGLELSRRLLIDINLLGLPVACEFLDVFTPQYIGDLVSWGAIGARTTESQLHRELASGLSPPIGFKNGTDGNIDIAIDAIVCASSPHTFMGIDENGRASIVKTRGNGALHVILRGGSGGPNYDEESVARVKVALKTRSVNGRIMVDCSHGNSNKDYRNQSIVLLSVLRQIVNGEASICGVMIESHINEGRQTHCVSDGRIGLEYGKSVTDGCIGFEETAKLLGIAHETLYQLS</sequence>
<feature type="domain" description="DAHP synthetase I/KDSA" evidence="7">
    <location>
        <begin position="43"/>
        <end position="338"/>
    </location>
</feature>